<evidence type="ECO:0000256" key="2">
    <source>
        <dbReference type="ARBA" id="ARBA00022617"/>
    </source>
</evidence>
<keyword evidence="4 6" id="KW-0408">Iron</keyword>
<organism evidence="7 8">
    <name type="scientific">Melghirimyces profundicolus</name>
    <dbReference type="NCBI Taxonomy" id="1242148"/>
    <lineage>
        <taxon>Bacteria</taxon>
        <taxon>Bacillati</taxon>
        <taxon>Bacillota</taxon>
        <taxon>Bacilli</taxon>
        <taxon>Bacillales</taxon>
        <taxon>Thermoactinomycetaceae</taxon>
        <taxon>Melghirimyces</taxon>
    </lineage>
</organism>
<dbReference type="SUPFAM" id="SSF46458">
    <property type="entry name" value="Globin-like"/>
    <property type="match status" value="1"/>
</dbReference>
<name>A0A2T6B2R3_9BACL</name>
<evidence type="ECO:0000256" key="5">
    <source>
        <dbReference type="ARBA" id="ARBA00034496"/>
    </source>
</evidence>
<dbReference type="Proteomes" id="UP000244240">
    <property type="component" value="Unassembled WGS sequence"/>
</dbReference>
<dbReference type="RefSeq" id="WP_170109739.1">
    <property type="nucleotide sequence ID" value="NZ_QBKR01000037.1"/>
</dbReference>
<evidence type="ECO:0000313" key="7">
    <source>
        <dbReference type="EMBL" id="PTX50344.1"/>
    </source>
</evidence>
<evidence type="ECO:0000256" key="6">
    <source>
        <dbReference type="PIRSR" id="PIRSR601486-1"/>
    </source>
</evidence>
<dbReference type="AlphaFoldDB" id="A0A2T6B2R3"/>
<evidence type="ECO:0000313" key="8">
    <source>
        <dbReference type="Proteomes" id="UP000244240"/>
    </source>
</evidence>
<comment type="caution">
    <text evidence="7">The sequence shown here is derived from an EMBL/GenBank/DDBJ whole genome shotgun (WGS) entry which is preliminary data.</text>
</comment>
<dbReference type="EMBL" id="QBKR01000037">
    <property type="protein sequence ID" value="PTX50344.1"/>
    <property type="molecule type" value="Genomic_DNA"/>
</dbReference>
<dbReference type="PANTHER" id="PTHR47366">
    <property type="entry name" value="TWO-ON-TWO HEMOGLOBIN-3"/>
    <property type="match status" value="1"/>
</dbReference>
<evidence type="ECO:0000256" key="1">
    <source>
        <dbReference type="ARBA" id="ARBA00022448"/>
    </source>
</evidence>
<dbReference type="Pfam" id="PF01152">
    <property type="entry name" value="Bac_globin"/>
    <property type="match status" value="1"/>
</dbReference>
<dbReference type="InterPro" id="IPR001486">
    <property type="entry name" value="Hemoglobin_trunc"/>
</dbReference>
<evidence type="ECO:0000256" key="3">
    <source>
        <dbReference type="ARBA" id="ARBA00022723"/>
    </source>
</evidence>
<gene>
    <name evidence="7" type="ORF">C8P63_13710</name>
</gene>
<sequence length="120" mass="13895">MHELSLYELLGDDGVASIVNEFYDRMFADERVRHYFEGADTHTLRTHQMYFLVSYALGGPNIYKGTKLSKAHQGLNITDQAYEITIRHMNRALRNHEVPLEICSKIEAFMRGVKPHIVNK</sequence>
<accession>A0A2T6B2R3</accession>
<dbReference type="GO" id="GO:0020037">
    <property type="term" value="F:heme binding"/>
    <property type="evidence" value="ECO:0007669"/>
    <property type="project" value="InterPro"/>
</dbReference>
<evidence type="ECO:0000256" key="4">
    <source>
        <dbReference type="ARBA" id="ARBA00023004"/>
    </source>
</evidence>
<protein>
    <submittedName>
        <fullName evidence="7">Hemoglobin</fullName>
    </submittedName>
</protein>
<dbReference type="InterPro" id="IPR012292">
    <property type="entry name" value="Globin/Proto"/>
</dbReference>
<proteinExistence type="inferred from homology"/>
<feature type="binding site" description="distal binding residue" evidence="6">
    <location>
        <position position="47"/>
    </location>
    <ligand>
        <name>heme</name>
        <dbReference type="ChEBI" id="CHEBI:30413"/>
    </ligand>
    <ligandPart>
        <name>Fe</name>
        <dbReference type="ChEBI" id="CHEBI:18248"/>
    </ligandPart>
</feature>
<keyword evidence="3 6" id="KW-0479">Metal-binding</keyword>
<dbReference type="CDD" id="cd00454">
    <property type="entry name" value="TrHb1_N"/>
    <property type="match status" value="1"/>
</dbReference>
<dbReference type="Gene3D" id="1.10.490.10">
    <property type="entry name" value="Globins"/>
    <property type="match status" value="1"/>
</dbReference>
<reference evidence="7 8" key="1">
    <citation type="submission" date="2018-04" db="EMBL/GenBank/DDBJ databases">
        <title>Genomic Encyclopedia of Archaeal and Bacterial Type Strains, Phase II (KMG-II): from individual species to whole genera.</title>
        <authorList>
            <person name="Goeker M."/>
        </authorList>
    </citation>
    <scope>NUCLEOTIDE SEQUENCE [LARGE SCALE GENOMIC DNA]</scope>
    <source>
        <strain evidence="7 8">DSM 45787</strain>
    </source>
</reference>
<dbReference type="PANTHER" id="PTHR47366:SF2">
    <property type="entry name" value="CHROMOSOME UNDETERMINED SCAFFOLD_37, WHOLE GENOME SHOTGUN SEQUENCE"/>
    <property type="match status" value="1"/>
</dbReference>
<keyword evidence="2 6" id="KW-0349">Heme</keyword>
<dbReference type="GO" id="GO:0005344">
    <property type="term" value="F:oxygen carrier activity"/>
    <property type="evidence" value="ECO:0007669"/>
    <property type="project" value="InterPro"/>
</dbReference>
<keyword evidence="1" id="KW-0813">Transport</keyword>
<keyword evidence="8" id="KW-1185">Reference proteome</keyword>
<comment type="similarity">
    <text evidence="5">Belongs to the truncated hemoglobin family. Group II subfamily.</text>
</comment>
<dbReference type="InterPro" id="IPR044203">
    <property type="entry name" value="GlbO/GLB3-like"/>
</dbReference>
<dbReference type="GO" id="GO:0046872">
    <property type="term" value="F:metal ion binding"/>
    <property type="evidence" value="ECO:0007669"/>
    <property type="project" value="UniProtKB-KW"/>
</dbReference>
<dbReference type="GO" id="GO:0019825">
    <property type="term" value="F:oxygen binding"/>
    <property type="evidence" value="ECO:0007669"/>
    <property type="project" value="InterPro"/>
</dbReference>
<dbReference type="InterPro" id="IPR009050">
    <property type="entry name" value="Globin-like_sf"/>
</dbReference>
<feature type="binding site" description="distal binding residue" evidence="6">
    <location>
        <position position="72"/>
    </location>
    <ligand>
        <name>heme</name>
        <dbReference type="ChEBI" id="CHEBI:30413"/>
    </ligand>
    <ligandPart>
        <name>Fe</name>
        <dbReference type="ChEBI" id="CHEBI:18248"/>
    </ligandPart>
</feature>